<feature type="region of interest" description="Disordered" evidence="3">
    <location>
        <begin position="78"/>
        <end position="110"/>
    </location>
</feature>
<feature type="binding site" evidence="1">
    <location>
        <position position="20"/>
    </location>
    <ligand>
        <name>Zn(2+)</name>
        <dbReference type="ChEBI" id="CHEBI:29105"/>
    </ligand>
</feature>
<sequence>MLRCPVCAGALQRDGGSLRCAAGHGFDLGRGGYVNLRTGHTRRIAGDTAAMVAARESFLGAGHYRPLTTRLAELAAAGPPAVGTAQAPSRDASTTAHPAPPAGSGPAGSGPVVLEIGAGTGHHLAGVLAALPAGAAGVAVDVSKYALRRAARAHPRIGAVAFDAAGPWPVADGCVDVLLDVFAPRNPAEMRRVLRPDGLLIVVTPEPGHLAELRGPLGLVGMQPDKGDRLDERTADRFAPAAVERLDIPLVLSPDEAVDLALMGPTGHHRTAEDLRHRAEAAWPRQHAAVTVRLAVRCYRPRG</sequence>
<evidence type="ECO:0000256" key="1">
    <source>
        <dbReference type="PIRSR" id="PIRSR018249-1"/>
    </source>
</evidence>
<dbReference type="Pfam" id="PF13649">
    <property type="entry name" value="Methyltransf_25"/>
    <property type="match status" value="1"/>
</dbReference>
<dbReference type="InterPro" id="IPR048647">
    <property type="entry name" value="RlmA_N"/>
</dbReference>
<comment type="caution">
    <text evidence="6">The sequence shown here is derived from an EMBL/GenBank/DDBJ whole genome shotgun (WGS) entry which is preliminary data.</text>
</comment>
<evidence type="ECO:0000313" key="7">
    <source>
        <dbReference type="Proteomes" id="UP000032545"/>
    </source>
</evidence>
<feature type="binding site" evidence="1">
    <location>
        <position position="4"/>
    </location>
    <ligand>
        <name>Zn(2+)</name>
        <dbReference type="ChEBI" id="CHEBI:29105"/>
    </ligand>
</feature>
<dbReference type="EMBL" id="JYFN01000015">
    <property type="protein sequence ID" value="KJE23232.1"/>
    <property type="molecule type" value="Genomic_DNA"/>
</dbReference>
<evidence type="ECO:0000259" key="4">
    <source>
        <dbReference type="Pfam" id="PF13649"/>
    </source>
</evidence>
<keyword evidence="1" id="KW-0862">Zinc</keyword>
<organism evidence="6 7">
    <name type="scientific">Frankia torreyi</name>
    <dbReference type="NCBI Taxonomy" id="1856"/>
    <lineage>
        <taxon>Bacteria</taxon>
        <taxon>Bacillati</taxon>
        <taxon>Actinomycetota</taxon>
        <taxon>Actinomycetes</taxon>
        <taxon>Frankiales</taxon>
        <taxon>Frankiaceae</taxon>
        <taxon>Frankia</taxon>
    </lineage>
</organism>
<dbReference type="PATRIC" id="fig|1502723.3.peg.1508"/>
<proteinExistence type="predicted"/>
<dbReference type="InterPro" id="IPR016718">
    <property type="entry name" value="rRNA_m1G-MeTrfase_A_prd"/>
</dbReference>
<dbReference type="PIRSF" id="PIRSF018249">
    <property type="entry name" value="MyrA_prd"/>
    <property type="match status" value="1"/>
</dbReference>
<keyword evidence="6" id="KW-0808">Transferase</keyword>
<accession>A0A0D8BIL7</accession>
<dbReference type="AlphaFoldDB" id="A0A0D8BIL7"/>
<evidence type="ECO:0000259" key="5">
    <source>
        <dbReference type="Pfam" id="PF21302"/>
    </source>
</evidence>
<feature type="binding site" evidence="2">
    <location>
        <begin position="120"/>
        <end position="121"/>
    </location>
    <ligand>
        <name>S-adenosyl-L-methionine</name>
        <dbReference type="ChEBI" id="CHEBI:59789"/>
    </ligand>
</feature>
<keyword evidence="6" id="KW-0489">Methyltransferase</keyword>
<dbReference type="InterPro" id="IPR041698">
    <property type="entry name" value="Methyltransf_25"/>
</dbReference>
<feature type="binding site" evidence="1">
    <location>
        <position position="24"/>
    </location>
    <ligand>
        <name>Zn(2+)</name>
        <dbReference type="ChEBI" id="CHEBI:29105"/>
    </ligand>
</feature>
<feature type="domain" description="23S rRNA (guanine(745)-N(1))-methyltransferase N-terminal" evidence="5">
    <location>
        <begin position="3"/>
        <end position="36"/>
    </location>
</feature>
<evidence type="ECO:0000256" key="2">
    <source>
        <dbReference type="PIRSR" id="PIRSR018249-2"/>
    </source>
</evidence>
<dbReference type="Pfam" id="PF21302">
    <property type="entry name" value="Zn_ribbon_RlmA"/>
    <property type="match status" value="1"/>
</dbReference>
<dbReference type="InterPro" id="IPR029063">
    <property type="entry name" value="SAM-dependent_MTases_sf"/>
</dbReference>
<feature type="binding site" evidence="2">
    <location>
        <position position="209"/>
    </location>
    <ligand>
        <name>S-adenosyl-L-methionine</name>
        <dbReference type="ChEBI" id="CHEBI:59789"/>
    </ligand>
</feature>
<name>A0A0D8BIL7_9ACTN</name>
<gene>
    <name evidence="6" type="ORF">FF36_02435</name>
</gene>
<protein>
    <submittedName>
        <fullName evidence="6">23S rRNA m(1)G-748 methyltransferase</fullName>
    </submittedName>
</protein>
<keyword evidence="1" id="KW-0479">Metal-binding</keyword>
<feature type="domain" description="Methyltransferase" evidence="4">
    <location>
        <begin position="113"/>
        <end position="198"/>
    </location>
</feature>
<reference evidence="6 7" key="2">
    <citation type="journal article" date="2016" name="Genome Announc.">
        <title>Permanent Draft Genome Sequences for Two Variants of Frankia sp. Strain CpI1, the First Frankia Strain Isolated from Root Nodules of Comptonia peregrina.</title>
        <authorList>
            <person name="Oshone R."/>
            <person name="Hurst S.G.IV."/>
            <person name="Abebe-Akele F."/>
            <person name="Simpson S."/>
            <person name="Morris K."/>
            <person name="Thomas W.K."/>
            <person name="Tisa L.S."/>
        </authorList>
    </citation>
    <scope>NUCLEOTIDE SEQUENCE [LARGE SCALE GENOMIC DNA]</scope>
    <source>
        <strain evidence="7">CpI1-S</strain>
    </source>
</reference>
<feature type="binding site" evidence="1">
    <location>
        <position position="7"/>
    </location>
    <ligand>
        <name>Zn(2+)</name>
        <dbReference type="ChEBI" id="CHEBI:29105"/>
    </ligand>
</feature>
<dbReference type="GO" id="GO:0008168">
    <property type="term" value="F:methyltransferase activity"/>
    <property type="evidence" value="ECO:0007669"/>
    <property type="project" value="UniProtKB-KW"/>
</dbReference>
<dbReference type="GO" id="GO:0032259">
    <property type="term" value="P:methylation"/>
    <property type="evidence" value="ECO:0007669"/>
    <property type="project" value="UniProtKB-KW"/>
</dbReference>
<feature type="binding site" evidence="2">
    <location>
        <position position="64"/>
    </location>
    <ligand>
        <name>S-adenosyl-L-methionine</name>
        <dbReference type="ChEBI" id="CHEBI:59789"/>
    </ligand>
</feature>
<dbReference type="Gene3D" id="3.40.50.150">
    <property type="entry name" value="Vaccinia Virus protein VP39"/>
    <property type="match status" value="1"/>
</dbReference>
<reference evidence="7" key="1">
    <citation type="submission" date="2015-02" db="EMBL/GenBank/DDBJ databases">
        <title>Draft Genome of Frankia sp. CpI1-S.</title>
        <authorList>
            <person name="Oshone R.T."/>
            <person name="Ngom M."/>
            <person name="Ghodhbane-Gtari F."/>
            <person name="Gtari M."/>
            <person name="Morris K."/>
            <person name="Thomas K."/>
            <person name="Sen A."/>
            <person name="Tisa L.S."/>
        </authorList>
    </citation>
    <scope>NUCLEOTIDE SEQUENCE [LARGE SCALE GENOMIC DNA]</scope>
    <source>
        <strain evidence="7">CpI1-S</strain>
    </source>
</reference>
<dbReference type="Proteomes" id="UP000032545">
    <property type="component" value="Unassembled WGS sequence"/>
</dbReference>
<dbReference type="GO" id="GO:0046872">
    <property type="term" value="F:metal ion binding"/>
    <property type="evidence" value="ECO:0007669"/>
    <property type="project" value="UniProtKB-KW"/>
</dbReference>
<keyword evidence="7" id="KW-1185">Reference proteome</keyword>
<evidence type="ECO:0000313" key="6">
    <source>
        <dbReference type="EMBL" id="KJE23232.1"/>
    </source>
</evidence>
<dbReference type="SUPFAM" id="SSF53335">
    <property type="entry name" value="S-adenosyl-L-methionine-dependent methyltransferases"/>
    <property type="match status" value="1"/>
</dbReference>
<keyword evidence="2" id="KW-0949">S-adenosyl-L-methionine</keyword>
<evidence type="ECO:0000256" key="3">
    <source>
        <dbReference type="SAM" id="MobiDB-lite"/>
    </source>
</evidence>